<dbReference type="SUPFAM" id="SSF51182">
    <property type="entry name" value="RmlC-like cupins"/>
    <property type="match status" value="1"/>
</dbReference>
<dbReference type="InterPro" id="IPR011051">
    <property type="entry name" value="RmlC_Cupin_sf"/>
</dbReference>
<dbReference type="Pfam" id="PF07883">
    <property type="entry name" value="Cupin_2"/>
    <property type="match status" value="1"/>
</dbReference>
<evidence type="ECO:0000259" key="2">
    <source>
        <dbReference type="Pfam" id="PF07883"/>
    </source>
</evidence>
<proteinExistence type="predicted"/>
<evidence type="ECO:0000313" key="3">
    <source>
        <dbReference type="EMBL" id="MFD0980294.1"/>
    </source>
</evidence>
<feature type="chain" id="PRO_5046558094" evidence="1">
    <location>
        <begin position="19"/>
        <end position="158"/>
    </location>
</feature>
<feature type="domain" description="Cupin type-2" evidence="2">
    <location>
        <begin position="50"/>
        <end position="114"/>
    </location>
</feature>
<dbReference type="EMBL" id="JBHTJT010000014">
    <property type="protein sequence ID" value="MFD0980294.1"/>
    <property type="molecule type" value="Genomic_DNA"/>
</dbReference>
<dbReference type="InterPro" id="IPR014710">
    <property type="entry name" value="RmlC-like_jellyroll"/>
</dbReference>
<dbReference type="Proteomes" id="UP001597108">
    <property type="component" value="Unassembled WGS sequence"/>
</dbReference>
<keyword evidence="4" id="KW-1185">Reference proteome</keyword>
<dbReference type="RefSeq" id="WP_386074612.1">
    <property type="nucleotide sequence ID" value="NZ_JBHTJT010000014.1"/>
</dbReference>
<name>A0ABW3IR32_9RHOB</name>
<protein>
    <submittedName>
        <fullName evidence="3">Cupin domain-containing protein</fullName>
    </submittedName>
</protein>
<evidence type="ECO:0000313" key="4">
    <source>
        <dbReference type="Proteomes" id="UP001597108"/>
    </source>
</evidence>
<reference evidence="4" key="1">
    <citation type="journal article" date="2019" name="Int. J. Syst. Evol. Microbiol.">
        <title>The Global Catalogue of Microorganisms (GCM) 10K type strain sequencing project: providing services to taxonomists for standard genome sequencing and annotation.</title>
        <authorList>
            <consortium name="The Broad Institute Genomics Platform"/>
            <consortium name="The Broad Institute Genome Sequencing Center for Infectious Disease"/>
            <person name="Wu L."/>
            <person name="Ma J."/>
        </authorList>
    </citation>
    <scope>NUCLEOTIDE SEQUENCE [LARGE SCALE GENOMIC DNA]</scope>
    <source>
        <strain evidence="4">CCUG 60524</strain>
    </source>
</reference>
<sequence>MKKTLTMTLMFVASAAAAHDPIDWNGSEIQVLLNREETGGDMGIFTTRFPGPGGPPRHVHEDAGEALYVMEGSAEFLADGNTFVLGEGEIAFVPKGVDHTFRILEEDGGKLMVIVAPGGFEGFFDATKHLKLPDEIETLNTISAEYGQVFTGPPLEAE</sequence>
<organism evidence="3 4">
    <name type="scientific">Tropicimonas aquimaris</name>
    <dbReference type="NCBI Taxonomy" id="914152"/>
    <lineage>
        <taxon>Bacteria</taxon>
        <taxon>Pseudomonadati</taxon>
        <taxon>Pseudomonadota</taxon>
        <taxon>Alphaproteobacteria</taxon>
        <taxon>Rhodobacterales</taxon>
        <taxon>Roseobacteraceae</taxon>
        <taxon>Tropicimonas</taxon>
    </lineage>
</organism>
<dbReference type="PANTHER" id="PTHR36440">
    <property type="entry name" value="PUTATIVE (AFU_ORTHOLOGUE AFUA_8G07350)-RELATED"/>
    <property type="match status" value="1"/>
</dbReference>
<dbReference type="InterPro" id="IPR013096">
    <property type="entry name" value="Cupin_2"/>
</dbReference>
<gene>
    <name evidence="3" type="ORF">ACFQ2S_11590</name>
</gene>
<comment type="caution">
    <text evidence="3">The sequence shown here is derived from an EMBL/GenBank/DDBJ whole genome shotgun (WGS) entry which is preliminary data.</text>
</comment>
<dbReference type="PANTHER" id="PTHR36440:SF1">
    <property type="entry name" value="PUTATIVE (AFU_ORTHOLOGUE AFUA_8G07350)-RELATED"/>
    <property type="match status" value="1"/>
</dbReference>
<evidence type="ECO:0000256" key="1">
    <source>
        <dbReference type="SAM" id="SignalP"/>
    </source>
</evidence>
<accession>A0ABW3IR32</accession>
<dbReference type="InterPro" id="IPR053146">
    <property type="entry name" value="QDO-like"/>
</dbReference>
<keyword evidence="1" id="KW-0732">Signal</keyword>
<feature type="signal peptide" evidence="1">
    <location>
        <begin position="1"/>
        <end position="18"/>
    </location>
</feature>
<dbReference type="Gene3D" id="2.60.120.10">
    <property type="entry name" value="Jelly Rolls"/>
    <property type="match status" value="1"/>
</dbReference>